<evidence type="ECO:0000313" key="5">
    <source>
        <dbReference type="EMBL" id="GAQ83391.1"/>
    </source>
</evidence>
<feature type="repeat" description="PPR" evidence="3">
    <location>
        <begin position="241"/>
        <end position="275"/>
    </location>
</feature>
<feature type="repeat" description="PPR" evidence="3">
    <location>
        <begin position="134"/>
        <end position="170"/>
    </location>
</feature>
<feature type="repeat" description="PPR" evidence="3">
    <location>
        <begin position="171"/>
        <end position="205"/>
    </location>
</feature>
<dbReference type="OrthoDB" id="185373at2759"/>
<evidence type="ECO:0000256" key="2">
    <source>
        <dbReference type="ARBA" id="ARBA00022737"/>
    </source>
</evidence>
<accession>A0A1Y1I2I0</accession>
<dbReference type="PANTHER" id="PTHR47447">
    <property type="entry name" value="OS03G0856100 PROTEIN"/>
    <property type="match status" value="1"/>
</dbReference>
<dbReference type="Pfam" id="PF13041">
    <property type="entry name" value="PPR_2"/>
    <property type="match status" value="3"/>
</dbReference>
<dbReference type="Pfam" id="PF01535">
    <property type="entry name" value="PPR"/>
    <property type="match status" value="1"/>
</dbReference>
<feature type="repeat" description="PPR" evidence="3">
    <location>
        <begin position="523"/>
        <end position="557"/>
    </location>
</feature>
<feature type="repeat" description="PPR" evidence="3">
    <location>
        <begin position="311"/>
        <end position="345"/>
    </location>
</feature>
<feature type="repeat" description="PPR" evidence="3">
    <location>
        <begin position="412"/>
        <end position="446"/>
    </location>
</feature>
<dbReference type="EMBL" id="DF237095">
    <property type="protein sequence ID" value="GAQ83391.1"/>
    <property type="molecule type" value="Genomic_DNA"/>
</dbReference>
<name>A0A1Y1I2I0_KLENI</name>
<keyword evidence="6" id="KW-1185">Reference proteome</keyword>
<organism evidence="5 6">
    <name type="scientific">Klebsormidium nitens</name>
    <name type="common">Green alga</name>
    <name type="synonym">Ulothrix nitens</name>
    <dbReference type="NCBI Taxonomy" id="105231"/>
    <lineage>
        <taxon>Eukaryota</taxon>
        <taxon>Viridiplantae</taxon>
        <taxon>Streptophyta</taxon>
        <taxon>Klebsormidiophyceae</taxon>
        <taxon>Klebsormidiales</taxon>
        <taxon>Klebsormidiaceae</taxon>
        <taxon>Klebsormidium</taxon>
    </lineage>
</organism>
<gene>
    <name evidence="5" type="ORF">KFL_001460160</name>
</gene>
<feature type="repeat" description="PPR" evidence="3">
    <location>
        <begin position="276"/>
        <end position="310"/>
    </location>
</feature>
<feature type="repeat" description="PPR" evidence="3">
    <location>
        <begin position="488"/>
        <end position="522"/>
    </location>
</feature>
<evidence type="ECO:0000259" key="4">
    <source>
        <dbReference type="Pfam" id="PF17177"/>
    </source>
</evidence>
<comment type="similarity">
    <text evidence="1">Belongs to the PPR family. P subfamily.</text>
</comment>
<dbReference type="InterPro" id="IPR033443">
    <property type="entry name" value="PROP1-like_PPR_dom"/>
</dbReference>
<dbReference type="Gene3D" id="1.25.40.10">
    <property type="entry name" value="Tetratricopeptide repeat domain"/>
    <property type="match status" value="5"/>
</dbReference>
<dbReference type="Proteomes" id="UP000054558">
    <property type="component" value="Unassembled WGS sequence"/>
</dbReference>
<evidence type="ECO:0000313" key="6">
    <source>
        <dbReference type="Proteomes" id="UP000054558"/>
    </source>
</evidence>
<evidence type="ECO:0000256" key="1">
    <source>
        <dbReference type="ARBA" id="ARBA00007626"/>
    </source>
</evidence>
<dbReference type="InterPro" id="IPR011990">
    <property type="entry name" value="TPR-like_helical_dom_sf"/>
</dbReference>
<feature type="repeat" description="PPR" evidence="3">
    <location>
        <begin position="98"/>
        <end position="133"/>
    </location>
</feature>
<dbReference type="InterPro" id="IPR002885">
    <property type="entry name" value="PPR_rpt"/>
</dbReference>
<dbReference type="NCBIfam" id="TIGR00756">
    <property type="entry name" value="PPR"/>
    <property type="match status" value="9"/>
</dbReference>
<sequence length="755" mass="85286">MGNVMKRLMEQRRWRRLLQVLEYLEARNFALASYYHIAIDALGRCRRYKEAGELFRSERCPKNTFTYNVVMQIYTRQGKIEKAEEVFKEMRTAGVVVEARTYNVLIDYYYKRRGGFDKALELYRQMLAEGIDPDRVTYSMLISGCGRLERNLPEQALAFFKDMKERQVEPDLPVYNALIDTLGKAGMCDEAAAVLEGMENTDWRPNIVTYTSLIDSYSRRGRWEDAEAILERMKEEGKRPNVVTYTCMLNAYGVAKLMDKAEGVIDEMKAAGLYPNIMTWTSLLFHYGQSGMLEEAKDVLIRMEDAGCRPNQATYTSLIQAFMKAIRYEDVLTVFEAMKEDSVQPDEVAYLCVLRALVDSGAPEQVPRVYEELLKARITPGAKVELVRTEAYFKMNQVDEAKAIFAAIPAPDKIAYDQFINLLAKVGRAADAYLALEDMKTKGIEVSHYAYSGVILAYCNGGGDDGVLRKERILEFLQEMRDLEIEPSAAVYNVAINAFAVRNMYSEAEEMYRHMQDNKVEPDAVTFETLMSMYTEMHDVKQALGVFRYMTAVGYLPSTYAFFLLVRACELAGSRTAPRPHIFDILEDHGITVDVTFVDMLAESLWWHRGRRQTVLDVLETARNVGLYPAEHKESPDEWTLVLDTSSEGTCQGMVLVWLAEVRLAFEQKEKGPKRYAVTVSADGLAGSFGGLPIGLGAVKETLDDMGSPFVLREKGGSGGGGPRLEAEAPAVHSWLIQPEVKVKLINPEADLVKS</sequence>
<dbReference type="PROSITE" id="PS51375">
    <property type="entry name" value="PPR"/>
    <property type="match status" value="12"/>
</dbReference>
<feature type="repeat" description="PPR" evidence="3">
    <location>
        <begin position="346"/>
        <end position="380"/>
    </location>
</feature>
<proteinExistence type="inferred from homology"/>
<evidence type="ECO:0000256" key="3">
    <source>
        <dbReference type="PROSITE-ProRule" id="PRU00708"/>
    </source>
</evidence>
<dbReference type="SUPFAM" id="SSF81901">
    <property type="entry name" value="HCP-like"/>
    <property type="match status" value="1"/>
</dbReference>
<reference evidence="5 6" key="1">
    <citation type="journal article" date="2014" name="Nat. Commun.">
        <title>Klebsormidium flaccidum genome reveals primary factors for plant terrestrial adaptation.</title>
        <authorList>
            <person name="Hori K."/>
            <person name="Maruyama F."/>
            <person name="Fujisawa T."/>
            <person name="Togashi T."/>
            <person name="Yamamoto N."/>
            <person name="Seo M."/>
            <person name="Sato S."/>
            <person name="Yamada T."/>
            <person name="Mori H."/>
            <person name="Tajima N."/>
            <person name="Moriyama T."/>
            <person name="Ikeuchi M."/>
            <person name="Watanabe M."/>
            <person name="Wada H."/>
            <person name="Kobayashi K."/>
            <person name="Saito M."/>
            <person name="Masuda T."/>
            <person name="Sasaki-Sekimoto Y."/>
            <person name="Mashiguchi K."/>
            <person name="Awai K."/>
            <person name="Shimojima M."/>
            <person name="Masuda S."/>
            <person name="Iwai M."/>
            <person name="Nobusawa T."/>
            <person name="Narise T."/>
            <person name="Kondo S."/>
            <person name="Saito H."/>
            <person name="Sato R."/>
            <person name="Murakawa M."/>
            <person name="Ihara Y."/>
            <person name="Oshima-Yamada Y."/>
            <person name="Ohtaka K."/>
            <person name="Satoh M."/>
            <person name="Sonobe K."/>
            <person name="Ishii M."/>
            <person name="Ohtani R."/>
            <person name="Kanamori-Sato M."/>
            <person name="Honoki R."/>
            <person name="Miyazaki D."/>
            <person name="Mochizuki H."/>
            <person name="Umetsu J."/>
            <person name="Higashi K."/>
            <person name="Shibata D."/>
            <person name="Kamiya Y."/>
            <person name="Sato N."/>
            <person name="Nakamura Y."/>
            <person name="Tabata S."/>
            <person name="Ida S."/>
            <person name="Kurokawa K."/>
            <person name="Ohta H."/>
        </authorList>
    </citation>
    <scope>NUCLEOTIDE SEQUENCE [LARGE SCALE GENOMIC DNA]</scope>
    <source>
        <strain evidence="5 6">NIES-2285</strain>
    </source>
</reference>
<protein>
    <submittedName>
        <fullName evidence="5">Putative Pentatricopeptide repeat domain containing protein</fullName>
    </submittedName>
</protein>
<feature type="domain" description="PROP1-like PPR" evidence="4">
    <location>
        <begin position="424"/>
        <end position="574"/>
    </location>
</feature>
<keyword evidence="2" id="KW-0677">Repeat</keyword>
<dbReference type="OMA" id="TAYANNR"/>
<feature type="repeat" description="PPR" evidence="3">
    <location>
        <begin position="63"/>
        <end position="97"/>
    </location>
</feature>
<feature type="repeat" description="PPR" evidence="3">
    <location>
        <begin position="206"/>
        <end position="240"/>
    </location>
</feature>
<dbReference type="Pfam" id="PF17177">
    <property type="entry name" value="PPR_long"/>
    <property type="match status" value="1"/>
</dbReference>
<dbReference type="Pfam" id="PF12854">
    <property type="entry name" value="PPR_1"/>
    <property type="match status" value="1"/>
</dbReference>
<dbReference type="PANTHER" id="PTHR47447:SF21">
    <property type="entry name" value="PENTACOTRIPEPTIDE-REPEAT REGION OF PRORP DOMAIN-CONTAINING PROTEIN"/>
    <property type="match status" value="1"/>
</dbReference>
<dbReference type="STRING" id="105231.A0A1Y1I2I0"/>
<dbReference type="AlphaFoldDB" id="A0A1Y1I2I0"/>